<dbReference type="Gene3D" id="3.40.50.2000">
    <property type="entry name" value="Glycogen Phosphorylase B"/>
    <property type="match status" value="1"/>
</dbReference>
<gene>
    <name evidence="1" type="ORF">Syun_003292</name>
</gene>
<dbReference type="EMBL" id="JBBNAF010000002">
    <property type="protein sequence ID" value="KAK9162390.1"/>
    <property type="molecule type" value="Genomic_DNA"/>
</dbReference>
<sequence>MNDQGLNARLLEGKKVGVEIGRDERDGSFRSDSVAESIRRVLVDSDGEVFRARAREMRQVFASRVRMDRYIDDFVEYLNRFGTANGPESAAIVRQDMLNLSTPVLGSYPVISSSFTSCHCITHHLHSPLLVGAPPQSTVTSTGRELVRTNAQLHKSRAYSQSLALFSEATLASLLWK</sequence>
<proteinExistence type="predicted"/>
<dbReference type="PANTHER" id="PTHR48045:SF20">
    <property type="entry name" value="UDP-RHAMNOSE:RHAMNOSYLTRANSFERASE 1"/>
    <property type="match status" value="1"/>
</dbReference>
<dbReference type="AlphaFoldDB" id="A0AAP0L3H7"/>
<evidence type="ECO:0000313" key="1">
    <source>
        <dbReference type="EMBL" id="KAK9162390.1"/>
    </source>
</evidence>
<dbReference type="SUPFAM" id="SSF53756">
    <property type="entry name" value="UDP-Glycosyltransferase/glycogen phosphorylase"/>
    <property type="match status" value="1"/>
</dbReference>
<protein>
    <submittedName>
        <fullName evidence="1">Uncharacterized protein</fullName>
    </submittedName>
</protein>
<name>A0AAP0L3H7_9MAGN</name>
<keyword evidence="2" id="KW-1185">Reference proteome</keyword>
<accession>A0AAP0L3H7</accession>
<reference evidence="1 2" key="1">
    <citation type="submission" date="2024-01" db="EMBL/GenBank/DDBJ databases">
        <title>Genome assemblies of Stephania.</title>
        <authorList>
            <person name="Yang L."/>
        </authorList>
    </citation>
    <scope>NUCLEOTIDE SEQUENCE [LARGE SCALE GENOMIC DNA]</scope>
    <source>
        <strain evidence="1">YNDBR</strain>
        <tissue evidence="1">Leaf</tissue>
    </source>
</reference>
<evidence type="ECO:0000313" key="2">
    <source>
        <dbReference type="Proteomes" id="UP001420932"/>
    </source>
</evidence>
<organism evidence="1 2">
    <name type="scientific">Stephania yunnanensis</name>
    <dbReference type="NCBI Taxonomy" id="152371"/>
    <lineage>
        <taxon>Eukaryota</taxon>
        <taxon>Viridiplantae</taxon>
        <taxon>Streptophyta</taxon>
        <taxon>Embryophyta</taxon>
        <taxon>Tracheophyta</taxon>
        <taxon>Spermatophyta</taxon>
        <taxon>Magnoliopsida</taxon>
        <taxon>Ranunculales</taxon>
        <taxon>Menispermaceae</taxon>
        <taxon>Menispermoideae</taxon>
        <taxon>Cissampelideae</taxon>
        <taxon>Stephania</taxon>
    </lineage>
</organism>
<dbReference type="Proteomes" id="UP001420932">
    <property type="component" value="Unassembled WGS sequence"/>
</dbReference>
<dbReference type="PANTHER" id="PTHR48045">
    <property type="entry name" value="UDP-GLYCOSYLTRANSFERASE 72B1"/>
    <property type="match status" value="1"/>
</dbReference>
<comment type="caution">
    <text evidence="1">The sequence shown here is derived from an EMBL/GenBank/DDBJ whole genome shotgun (WGS) entry which is preliminary data.</text>
</comment>